<organism evidence="1 2">
    <name type="scientific">Rhamnusium bicolor</name>
    <dbReference type="NCBI Taxonomy" id="1586634"/>
    <lineage>
        <taxon>Eukaryota</taxon>
        <taxon>Metazoa</taxon>
        <taxon>Ecdysozoa</taxon>
        <taxon>Arthropoda</taxon>
        <taxon>Hexapoda</taxon>
        <taxon>Insecta</taxon>
        <taxon>Pterygota</taxon>
        <taxon>Neoptera</taxon>
        <taxon>Endopterygota</taxon>
        <taxon>Coleoptera</taxon>
        <taxon>Polyphaga</taxon>
        <taxon>Cucujiformia</taxon>
        <taxon>Chrysomeloidea</taxon>
        <taxon>Cerambycidae</taxon>
        <taxon>Lepturinae</taxon>
        <taxon>Rhagiini</taxon>
        <taxon>Rhamnusium</taxon>
    </lineage>
</organism>
<dbReference type="EMBL" id="JANEYF010005704">
    <property type="protein sequence ID" value="KAJ8927254.1"/>
    <property type="molecule type" value="Genomic_DNA"/>
</dbReference>
<dbReference type="AlphaFoldDB" id="A0AAV8WL67"/>
<proteinExistence type="predicted"/>
<evidence type="ECO:0000313" key="2">
    <source>
        <dbReference type="Proteomes" id="UP001162156"/>
    </source>
</evidence>
<dbReference type="InterPro" id="IPR045167">
    <property type="entry name" value="Hobbit"/>
</dbReference>
<dbReference type="Pfam" id="PF10344">
    <property type="entry name" value="Hobbit"/>
    <property type="match status" value="1"/>
</dbReference>
<comment type="caution">
    <text evidence="1">The sequence shown here is derived from an EMBL/GenBank/DDBJ whole genome shotgun (WGS) entry which is preliminary data.</text>
</comment>
<accession>A0AAV8WL67</accession>
<name>A0AAV8WL67_9CUCU</name>
<reference evidence="1" key="1">
    <citation type="journal article" date="2023" name="Insect Mol. Biol.">
        <title>Genome sequencing provides insights into the evolution of gene families encoding plant cell wall-degrading enzymes in longhorned beetles.</title>
        <authorList>
            <person name="Shin N.R."/>
            <person name="Okamura Y."/>
            <person name="Kirsch R."/>
            <person name="Pauchet Y."/>
        </authorList>
    </citation>
    <scope>NUCLEOTIDE SEQUENCE</scope>
    <source>
        <strain evidence="1">RBIC_L_NR</strain>
    </source>
</reference>
<evidence type="ECO:0000313" key="1">
    <source>
        <dbReference type="EMBL" id="KAJ8927254.1"/>
    </source>
</evidence>
<protein>
    <submittedName>
        <fullName evidence="1">Uncharacterized protein</fullName>
    </submittedName>
</protein>
<gene>
    <name evidence="1" type="ORF">NQ314_020305</name>
</gene>
<keyword evidence="2" id="KW-1185">Reference proteome</keyword>
<dbReference type="PANTHER" id="PTHR15678">
    <property type="entry name" value="ANTIGEN MLAA-22-RELATED"/>
    <property type="match status" value="1"/>
</dbReference>
<dbReference type="Proteomes" id="UP001162156">
    <property type="component" value="Unassembled WGS sequence"/>
</dbReference>
<sequence length="80" mass="9069">MHAMDECKNQLNAQSEELDMMLSCYKETQLLANARLATTRSDKPLTIVRANEICFKHAQWRLTEADGQIGIADLVLSNFL</sequence>
<dbReference type="PANTHER" id="PTHR15678:SF6">
    <property type="entry name" value="BRIDGE-LIKE LIPID TRANSFER PROTEIN FAMILY MEMBER 2"/>
    <property type="match status" value="1"/>
</dbReference>